<dbReference type="Proteomes" id="UP000310689">
    <property type="component" value="Unassembled WGS sequence"/>
</dbReference>
<dbReference type="OrthoDB" id="10436280at2759"/>
<reference evidence="3 4" key="1">
    <citation type="submission" date="2019-03" db="EMBL/GenBank/DDBJ databases">
        <title>Sequencing 23 genomes of Wallemia ichthyophaga.</title>
        <authorList>
            <person name="Gostincar C."/>
        </authorList>
    </citation>
    <scope>NUCLEOTIDE SEQUENCE [LARGE SCALE GENOMIC DNA]</scope>
    <source>
        <strain evidence="2 4">EXF-6200</strain>
        <strain evidence="1 3">EXF-8621</strain>
    </source>
</reference>
<dbReference type="OMA" id="DVYQYTR"/>
<organism evidence="2 4">
    <name type="scientific">Wallemia ichthyophaga</name>
    <dbReference type="NCBI Taxonomy" id="245174"/>
    <lineage>
        <taxon>Eukaryota</taxon>
        <taxon>Fungi</taxon>
        <taxon>Dikarya</taxon>
        <taxon>Basidiomycota</taxon>
        <taxon>Wallemiomycotina</taxon>
        <taxon>Wallemiomycetes</taxon>
        <taxon>Wallemiales</taxon>
        <taxon>Wallemiaceae</taxon>
        <taxon>Wallemia</taxon>
    </lineage>
</organism>
<dbReference type="AlphaFoldDB" id="A0A4T0GSV6"/>
<name>A0A4T0GSV6_WALIC</name>
<gene>
    <name evidence="2" type="ORF">E3P86_00654</name>
    <name evidence="1" type="ORF">E3P90_01686</name>
</gene>
<sequence>MSNYIQVILGGLEKKEVVKVTALKEGVNLDTSSALAAKVISVVEVAKRQSSDVYQYTRLVEHQEVRLNLSASDIINGKSQTSIPPPTIEVILSKQALDIDSDYVLVAYLA</sequence>
<comment type="caution">
    <text evidence="2">The sequence shown here is derived from an EMBL/GenBank/DDBJ whole genome shotgun (WGS) entry which is preliminary data.</text>
</comment>
<accession>A0A4T0GSV6</accession>
<dbReference type="Proteomes" id="UP000306954">
    <property type="component" value="Unassembled WGS sequence"/>
</dbReference>
<proteinExistence type="predicted"/>
<evidence type="ECO:0000313" key="2">
    <source>
        <dbReference type="EMBL" id="TIB40491.1"/>
    </source>
</evidence>
<evidence type="ECO:0000313" key="4">
    <source>
        <dbReference type="Proteomes" id="UP000310689"/>
    </source>
</evidence>
<dbReference type="EMBL" id="SPOI01000015">
    <property type="protein sequence ID" value="TIB40491.1"/>
    <property type="molecule type" value="Genomic_DNA"/>
</dbReference>
<evidence type="ECO:0000313" key="1">
    <source>
        <dbReference type="EMBL" id="TIB13227.1"/>
    </source>
</evidence>
<dbReference type="EMBL" id="SPOF01000015">
    <property type="protein sequence ID" value="TIB13227.1"/>
    <property type="molecule type" value="Genomic_DNA"/>
</dbReference>
<evidence type="ECO:0000313" key="3">
    <source>
        <dbReference type="Proteomes" id="UP000306954"/>
    </source>
</evidence>
<protein>
    <submittedName>
        <fullName evidence="2">Uncharacterized protein</fullName>
    </submittedName>
</protein>